<dbReference type="InterPro" id="IPR036188">
    <property type="entry name" value="FAD/NAD-bd_sf"/>
</dbReference>
<dbReference type="Pfam" id="PF00890">
    <property type="entry name" value="FAD_binding_2"/>
    <property type="match status" value="1"/>
</dbReference>
<dbReference type="RefSeq" id="WP_074203413.1">
    <property type="nucleotide sequence ID" value="NZ_FSQW01000001.1"/>
</dbReference>
<evidence type="ECO:0000256" key="2">
    <source>
        <dbReference type="ARBA" id="ARBA00022630"/>
    </source>
</evidence>
<gene>
    <name evidence="6" type="ORF">SAMN02745824_0324</name>
</gene>
<organism evidence="6 7">
    <name type="scientific">Parasphingorhabdus marina DSM 22363</name>
    <dbReference type="NCBI Taxonomy" id="1123272"/>
    <lineage>
        <taxon>Bacteria</taxon>
        <taxon>Pseudomonadati</taxon>
        <taxon>Pseudomonadota</taxon>
        <taxon>Alphaproteobacteria</taxon>
        <taxon>Sphingomonadales</taxon>
        <taxon>Sphingomonadaceae</taxon>
        <taxon>Parasphingorhabdus</taxon>
    </lineage>
</organism>
<evidence type="ECO:0000256" key="4">
    <source>
        <dbReference type="ARBA" id="ARBA00023002"/>
    </source>
</evidence>
<dbReference type="InterPro" id="IPR027477">
    <property type="entry name" value="Succ_DH/fumarate_Rdtase_cat_sf"/>
</dbReference>
<keyword evidence="3" id="KW-0274">FAD</keyword>
<dbReference type="PANTHER" id="PTHR43400:SF10">
    <property type="entry name" value="3-OXOSTEROID 1-DEHYDROGENASE"/>
    <property type="match status" value="1"/>
</dbReference>
<dbReference type="PANTHER" id="PTHR43400">
    <property type="entry name" value="FUMARATE REDUCTASE"/>
    <property type="match status" value="1"/>
</dbReference>
<reference evidence="7" key="1">
    <citation type="submission" date="2016-11" db="EMBL/GenBank/DDBJ databases">
        <authorList>
            <person name="Varghese N."/>
            <person name="Submissions S."/>
        </authorList>
    </citation>
    <scope>NUCLEOTIDE SEQUENCE [LARGE SCALE GENOMIC DNA]</scope>
    <source>
        <strain evidence="7">DSM 22363</strain>
    </source>
</reference>
<feature type="domain" description="FAD-dependent oxidoreductase 2 FAD-binding" evidence="5">
    <location>
        <begin position="6"/>
        <end position="521"/>
    </location>
</feature>
<dbReference type="STRING" id="1123272.SAMN02745824_0324"/>
<evidence type="ECO:0000256" key="3">
    <source>
        <dbReference type="ARBA" id="ARBA00022827"/>
    </source>
</evidence>
<dbReference type="OrthoDB" id="3178130at2"/>
<dbReference type="Proteomes" id="UP000185192">
    <property type="component" value="Unassembled WGS sequence"/>
</dbReference>
<dbReference type="GO" id="GO:0008202">
    <property type="term" value="P:steroid metabolic process"/>
    <property type="evidence" value="ECO:0007669"/>
    <property type="project" value="UniProtKB-ARBA"/>
</dbReference>
<keyword evidence="4" id="KW-0560">Oxidoreductase</keyword>
<evidence type="ECO:0000256" key="1">
    <source>
        <dbReference type="ARBA" id="ARBA00001974"/>
    </source>
</evidence>
<dbReference type="InterPro" id="IPR050315">
    <property type="entry name" value="FAD-oxidoreductase_2"/>
</dbReference>
<dbReference type="EMBL" id="FSQW01000001">
    <property type="protein sequence ID" value="SIN59787.1"/>
    <property type="molecule type" value="Genomic_DNA"/>
</dbReference>
<sequence length="546" mass="57894">MTVETDILIIGAGAAGLSAALAAHESGASVTIIEKQPRLGGTAAISGGIIWAPGNSQMTAHGLSDSREEAMAYFQSLSQGDIDDEVLASFVDEAPRALAFLEERDAASFSMLEGYPDYYLDRPGAKPEGGRALDNDLFDFSTLGEWADRIFEHGPAPRMMLRETPLGGGTGQIDPEEMERRTQGDLRGWGQALIGRMLKACLERGIEPMLGIDGHRLTIEKGRVTGARITKDGKEETWIARRGVILATGGFEWNEELKQTFLRGPLDAPASPPGNQGDGLKMAMAAGAGLGNMTSAWWVPTVSMPGVCWEGGEQRSMPVLIERTLPHSLLVNSSGRRFCNEANNYSALAGAFHFFDPATYSYPNLPAWLICDQQYLSRYPIAAHMPGDPLPEWIRSADSLDALGEKIGVDAAQLVKTVDRFNSHAGDATDPDFGRGTSEYDRFYGDRSRPGAAATLGPVDSAPYYAVEIRMGALGTNGGAKTNGQAQVLDLDGAPIPGLFAAGNVISCPTGGVYAGAGGTLGPALTFGHIAGRSAARLANDTGNQT</sequence>
<evidence type="ECO:0000313" key="7">
    <source>
        <dbReference type="Proteomes" id="UP000185192"/>
    </source>
</evidence>
<keyword evidence="7" id="KW-1185">Reference proteome</keyword>
<keyword evidence="2" id="KW-0285">Flavoprotein</keyword>
<dbReference type="AlphaFoldDB" id="A0A1N6CMR0"/>
<dbReference type="InterPro" id="IPR003953">
    <property type="entry name" value="FAD-dep_OxRdtase_2_FAD-bd"/>
</dbReference>
<dbReference type="SUPFAM" id="SSF56425">
    <property type="entry name" value="Succinate dehydrogenase/fumarate reductase flavoprotein, catalytic domain"/>
    <property type="match status" value="1"/>
</dbReference>
<name>A0A1N6CMR0_9SPHN</name>
<dbReference type="SUPFAM" id="SSF51905">
    <property type="entry name" value="FAD/NAD(P)-binding domain"/>
    <property type="match status" value="1"/>
</dbReference>
<proteinExistence type="predicted"/>
<dbReference type="Gene3D" id="3.50.50.60">
    <property type="entry name" value="FAD/NAD(P)-binding domain"/>
    <property type="match status" value="2"/>
</dbReference>
<comment type="cofactor">
    <cofactor evidence="1">
        <name>FAD</name>
        <dbReference type="ChEBI" id="CHEBI:57692"/>
    </cofactor>
</comment>
<dbReference type="GO" id="GO:0016491">
    <property type="term" value="F:oxidoreductase activity"/>
    <property type="evidence" value="ECO:0007669"/>
    <property type="project" value="UniProtKB-KW"/>
</dbReference>
<evidence type="ECO:0000259" key="5">
    <source>
        <dbReference type="Pfam" id="PF00890"/>
    </source>
</evidence>
<protein>
    <submittedName>
        <fullName evidence="6">Succinate dehydrogenase/fumarate reductase, flavoprotein subunit</fullName>
    </submittedName>
</protein>
<accession>A0A1N6CMR0</accession>
<evidence type="ECO:0000313" key="6">
    <source>
        <dbReference type="EMBL" id="SIN59787.1"/>
    </source>
</evidence>